<dbReference type="InterPro" id="IPR029018">
    <property type="entry name" value="Hex-like_dom2"/>
</dbReference>
<evidence type="ECO:0000256" key="1">
    <source>
        <dbReference type="ARBA" id="ARBA00001231"/>
    </source>
</evidence>
<dbReference type="InterPro" id="IPR029019">
    <property type="entry name" value="HEX_eukaryotic_N"/>
</dbReference>
<dbReference type="Gene3D" id="3.20.20.80">
    <property type="entry name" value="Glycosidases"/>
    <property type="match status" value="1"/>
</dbReference>
<feature type="active site" description="Proton donor" evidence="8">
    <location>
        <position position="380"/>
    </location>
</feature>
<feature type="domain" description="Glycoside hydrolase family 20 catalytic" evidence="10">
    <location>
        <begin position="215"/>
        <end position="570"/>
    </location>
</feature>
<keyword evidence="13" id="KW-1185">Reference proteome</keyword>
<dbReference type="OrthoDB" id="428480at2759"/>
<accession>A0A5N5T979</accession>
<comment type="caution">
    <text evidence="12">The sequence shown here is derived from an EMBL/GenBank/DDBJ whole genome shotgun (WGS) entry which is preliminary data.</text>
</comment>
<evidence type="ECO:0000313" key="12">
    <source>
        <dbReference type="EMBL" id="KAB7501570.1"/>
    </source>
</evidence>
<dbReference type="AlphaFoldDB" id="A0A5N5T979"/>
<dbReference type="SUPFAM" id="SSF55545">
    <property type="entry name" value="beta-N-acetylhexosaminidase-like domain"/>
    <property type="match status" value="1"/>
</dbReference>
<dbReference type="FunFam" id="3.20.20.80:FF:000063">
    <property type="entry name" value="Beta-hexosaminidase"/>
    <property type="match status" value="1"/>
</dbReference>
<feature type="signal peptide" evidence="9">
    <location>
        <begin position="1"/>
        <end position="17"/>
    </location>
</feature>
<comment type="catalytic activity">
    <reaction evidence="1 7">
        <text>Hydrolysis of terminal non-reducing N-acetyl-D-hexosamine residues in N-acetyl-beta-D-hexosaminides.</text>
        <dbReference type="EC" id="3.2.1.52"/>
    </reaction>
</comment>
<evidence type="ECO:0000313" key="13">
    <source>
        <dbReference type="Proteomes" id="UP000326759"/>
    </source>
</evidence>
<dbReference type="Pfam" id="PF00728">
    <property type="entry name" value="Glyco_hydro_20"/>
    <property type="match status" value="1"/>
</dbReference>
<dbReference type="Proteomes" id="UP000326759">
    <property type="component" value="Unassembled WGS sequence"/>
</dbReference>
<evidence type="ECO:0000256" key="8">
    <source>
        <dbReference type="PIRSR" id="PIRSR001093-1"/>
    </source>
</evidence>
<dbReference type="InterPro" id="IPR017853">
    <property type="entry name" value="GH"/>
</dbReference>
<keyword evidence="6 7" id="KW-0326">Glycosidase</keyword>
<keyword evidence="3 9" id="KW-0732">Signal</keyword>
<evidence type="ECO:0000256" key="4">
    <source>
        <dbReference type="ARBA" id="ARBA00022801"/>
    </source>
</evidence>
<evidence type="ECO:0000259" key="10">
    <source>
        <dbReference type="Pfam" id="PF00728"/>
    </source>
</evidence>
<dbReference type="EMBL" id="SEYY01010208">
    <property type="protein sequence ID" value="KAB7501570.1"/>
    <property type="molecule type" value="Genomic_DNA"/>
</dbReference>
<protein>
    <recommendedName>
        <fullName evidence="7">Beta-hexosaminidase</fullName>
        <ecNumber evidence="7">3.2.1.52</ecNumber>
    </recommendedName>
</protein>
<sequence length="669" mass="76486">MILFLQLLLLPFASVISTSVWSWSCLKDVEGGRCVREKVSVNSLPVSLATCILTCDDAAALFPKPQKVKLGKEVIYFDPLNIHHTPTKCFDNVCTLLNEAFSLMIETVHKYHPKFGHKNLDHLWRSQTNKVFNSQKLLIKFEVEGIEEHLTLSTNESYSLKISTTGQDTSIVIIAPTFFGARHGLETLSQLIDYDKEKNTLQMISWALIEDYPAFPYRGILLDTSRNYYPIKALKRVIDGMSFNKLNYFHWHISDSASFPLLMSSLPKMGVYGPYSSEEVYTSEDVTDLVQYAKLRGITIVPEIDAPSHVAFGWEWGEEEGLGNLVVCLGKQPWDKYCAGPPCGQMNLANNNLYLVLGKIYKEVINMFSPLELFHYGGDEVNLECWNSTSEVQNWMIKNDFGVDEEAYLKQWSIFQERARRLLTDSNKGKEIQGIVWTSTLTEKSEIGEYLDRDKYIIQIWSKGTNPVIGEILKKGYKVIFSNSDKLYLDCGSSSWVSDGNNWCSPYKSWQGIYDNDILKLARNHTGSLNFDKQVLGGEATVWSEQIDEQTLDAKLWPRASALSERLWTNPQIGNFTLAENRIVQHRHRLVQRGLGAERLKPEFCRQNEGECRKPWSPKIEEDRREAEPLQILTTMGSFSSTNSISIQETKFRLLCLILFNSLTFLFYC</sequence>
<name>A0A5N5T979_9CRUS</name>
<dbReference type="EC" id="3.2.1.52" evidence="7"/>
<dbReference type="Gene3D" id="3.30.379.10">
    <property type="entry name" value="Chitobiase/beta-hexosaminidase domain 2-like"/>
    <property type="match status" value="1"/>
</dbReference>
<dbReference type="CDD" id="cd06562">
    <property type="entry name" value="GH20_HexA_HexB-like"/>
    <property type="match status" value="1"/>
</dbReference>
<gene>
    <name evidence="12" type="primary">HEXC_1</name>
    <name evidence="12" type="ORF">Anas_13371</name>
</gene>
<dbReference type="Pfam" id="PF14845">
    <property type="entry name" value="Glycohydro_20b2"/>
    <property type="match status" value="1"/>
</dbReference>
<organism evidence="12 13">
    <name type="scientific">Armadillidium nasatum</name>
    <dbReference type="NCBI Taxonomy" id="96803"/>
    <lineage>
        <taxon>Eukaryota</taxon>
        <taxon>Metazoa</taxon>
        <taxon>Ecdysozoa</taxon>
        <taxon>Arthropoda</taxon>
        <taxon>Crustacea</taxon>
        <taxon>Multicrustacea</taxon>
        <taxon>Malacostraca</taxon>
        <taxon>Eumalacostraca</taxon>
        <taxon>Peracarida</taxon>
        <taxon>Isopoda</taxon>
        <taxon>Oniscidea</taxon>
        <taxon>Crinocheta</taxon>
        <taxon>Armadillidiidae</taxon>
        <taxon>Armadillidium</taxon>
    </lineage>
</organism>
<dbReference type="PRINTS" id="PR00738">
    <property type="entry name" value="GLHYDRLASE20"/>
</dbReference>
<evidence type="ECO:0000256" key="3">
    <source>
        <dbReference type="ARBA" id="ARBA00022729"/>
    </source>
</evidence>
<dbReference type="SUPFAM" id="SSF51445">
    <property type="entry name" value="(Trans)glycosidases"/>
    <property type="match status" value="1"/>
</dbReference>
<dbReference type="InterPro" id="IPR015883">
    <property type="entry name" value="Glyco_hydro_20_cat"/>
</dbReference>
<evidence type="ECO:0000259" key="11">
    <source>
        <dbReference type="Pfam" id="PF14845"/>
    </source>
</evidence>
<keyword evidence="5" id="KW-0325">Glycoprotein</keyword>
<dbReference type="PANTHER" id="PTHR22600:SF26">
    <property type="entry name" value="BETA-N-ACETYLHEXOSAMINIDASE"/>
    <property type="match status" value="1"/>
</dbReference>
<evidence type="ECO:0000256" key="6">
    <source>
        <dbReference type="ARBA" id="ARBA00023295"/>
    </source>
</evidence>
<evidence type="ECO:0000256" key="5">
    <source>
        <dbReference type="ARBA" id="ARBA00023180"/>
    </source>
</evidence>
<keyword evidence="4 7" id="KW-0378">Hydrolase</keyword>
<feature type="domain" description="Beta-hexosaminidase eukaryotic type N-terminal" evidence="11">
    <location>
        <begin position="61"/>
        <end position="191"/>
    </location>
</feature>
<dbReference type="PIRSF" id="PIRSF001093">
    <property type="entry name" value="B-hxosamndse_ab_euk"/>
    <property type="match status" value="1"/>
</dbReference>
<dbReference type="InterPro" id="IPR025705">
    <property type="entry name" value="Beta_hexosaminidase_sua/sub"/>
</dbReference>
<dbReference type="GO" id="GO:0005886">
    <property type="term" value="C:plasma membrane"/>
    <property type="evidence" value="ECO:0007669"/>
    <property type="project" value="TreeGrafter"/>
</dbReference>
<comment type="similarity">
    <text evidence="2 7">Belongs to the glycosyl hydrolase 20 family.</text>
</comment>
<dbReference type="GO" id="GO:0016231">
    <property type="term" value="F:beta-N-acetylglucosaminidase activity"/>
    <property type="evidence" value="ECO:0007669"/>
    <property type="project" value="TreeGrafter"/>
</dbReference>
<reference evidence="12 13" key="1">
    <citation type="journal article" date="2019" name="PLoS Biol.">
        <title>Sex chromosomes control vertical transmission of feminizing Wolbachia symbionts in an isopod.</title>
        <authorList>
            <person name="Becking T."/>
            <person name="Chebbi M.A."/>
            <person name="Giraud I."/>
            <person name="Moumen B."/>
            <person name="Laverre T."/>
            <person name="Caubet Y."/>
            <person name="Peccoud J."/>
            <person name="Gilbert C."/>
            <person name="Cordaux R."/>
        </authorList>
    </citation>
    <scope>NUCLEOTIDE SEQUENCE [LARGE SCALE GENOMIC DNA]</scope>
    <source>
        <strain evidence="12">ANa2</strain>
        <tissue evidence="12">Whole body excluding digestive tract and cuticle</tissue>
    </source>
</reference>
<feature type="chain" id="PRO_5024424280" description="Beta-hexosaminidase" evidence="9">
    <location>
        <begin position="18"/>
        <end position="669"/>
    </location>
</feature>
<dbReference type="GO" id="GO:0030203">
    <property type="term" value="P:glycosaminoglycan metabolic process"/>
    <property type="evidence" value="ECO:0007669"/>
    <property type="project" value="TreeGrafter"/>
</dbReference>
<evidence type="ECO:0000256" key="9">
    <source>
        <dbReference type="SAM" id="SignalP"/>
    </source>
</evidence>
<proteinExistence type="inferred from homology"/>
<evidence type="ECO:0000256" key="2">
    <source>
        <dbReference type="ARBA" id="ARBA00006285"/>
    </source>
</evidence>
<dbReference type="PANTHER" id="PTHR22600">
    <property type="entry name" value="BETA-HEXOSAMINIDASE"/>
    <property type="match status" value="1"/>
</dbReference>
<dbReference type="GO" id="GO:0005975">
    <property type="term" value="P:carbohydrate metabolic process"/>
    <property type="evidence" value="ECO:0007669"/>
    <property type="project" value="InterPro"/>
</dbReference>
<evidence type="ECO:0000256" key="7">
    <source>
        <dbReference type="PIRNR" id="PIRNR001093"/>
    </source>
</evidence>